<proteinExistence type="predicted"/>
<feature type="region of interest" description="Disordered" evidence="1">
    <location>
        <begin position="224"/>
        <end position="243"/>
    </location>
</feature>
<evidence type="ECO:0000313" key="3">
    <source>
        <dbReference type="EMBL" id="HIS82819.1"/>
    </source>
</evidence>
<dbReference type="AlphaFoldDB" id="A0A9D1FW51"/>
<gene>
    <name evidence="3" type="ORF">IAD41_04355</name>
</gene>
<accession>A0A9D1FW51</accession>
<keyword evidence="2" id="KW-0472">Membrane</keyword>
<organism evidence="3 4">
    <name type="scientific">Candidatus Scatenecus faecavium</name>
    <dbReference type="NCBI Taxonomy" id="2840915"/>
    <lineage>
        <taxon>Bacteria</taxon>
        <taxon>Candidatus Scatenecus</taxon>
    </lineage>
</organism>
<name>A0A9D1FW51_9BACT</name>
<evidence type="ECO:0000256" key="1">
    <source>
        <dbReference type="SAM" id="MobiDB-lite"/>
    </source>
</evidence>
<feature type="transmembrane region" description="Helical" evidence="2">
    <location>
        <begin position="120"/>
        <end position="142"/>
    </location>
</feature>
<comment type="caution">
    <text evidence="3">The sequence shown here is derived from an EMBL/GenBank/DDBJ whole genome shotgun (WGS) entry which is preliminary data.</text>
</comment>
<dbReference type="Proteomes" id="UP000824139">
    <property type="component" value="Unassembled WGS sequence"/>
</dbReference>
<reference evidence="3" key="1">
    <citation type="submission" date="2020-10" db="EMBL/GenBank/DDBJ databases">
        <authorList>
            <person name="Gilroy R."/>
        </authorList>
    </citation>
    <scope>NUCLEOTIDE SEQUENCE</scope>
    <source>
        <strain evidence="3">CHK152-2994</strain>
    </source>
</reference>
<protein>
    <submittedName>
        <fullName evidence="3">Uncharacterized protein</fullName>
    </submittedName>
</protein>
<dbReference type="EMBL" id="DVJO01000092">
    <property type="protein sequence ID" value="HIS82819.1"/>
    <property type="molecule type" value="Genomic_DNA"/>
</dbReference>
<keyword evidence="2" id="KW-1133">Transmembrane helix</keyword>
<keyword evidence="2" id="KW-0812">Transmembrane</keyword>
<evidence type="ECO:0000313" key="4">
    <source>
        <dbReference type="Proteomes" id="UP000824139"/>
    </source>
</evidence>
<feature type="compositionally biased region" description="Basic and acidic residues" evidence="1">
    <location>
        <begin position="224"/>
        <end position="237"/>
    </location>
</feature>
<reference evidence="3" key="2">
    <citation type="journal article" date="2021" name="PeerJ">
        <title>Extensive microbial diversity within the chicken gut microbiome revealed by metagenomics and culture.</title>
        <authorList>
            <person name="Gilroy R."/>
            <person name="Ravi A."/>
            <person name="Getino M."/>
            <person name="Pursley I."/>
            <person name="Horton D.L."/>
            <person name="Alikhan N.F."/>
            <person name="Baker D."/>
            <person name="Gharbi K."/>
            <person name="Hall N."/>
            <person name="Watson M."/>
            <person name="Adriaenssens E.M."/>
            <person name="Foster-Nyarko E."/>
            <person name="Jarju S."/>
            <person name="Secka A."/>
            <person name="Antonio M."/>
            <person name="Oren A."/>
            <person name="Chaudhuri R.R."/>
            <person name="La Ragione R."/>
            <person name="Hildebrand F."/>
            <person name="Pallen M.J."/>
        </authorList>
    </citation>
    <scope>NUCLEOTIDE SEQUENCE</scope>
    <source>
        <strain evidence="3">CHK152-2994</strain>
    </source>
</reference>
<evidence type="ECO:0000256" key="2">
    <source>
        <dbReference type="SAM" id="Phobius"/>
    </source>
</evidence>
<feature type="transmembrane region" description="Helical" evidence="2">
    <location>
        <begin position="195"/>
        <end position="217"/>
    </location>
</feature>
<sequence>MKINLLNYNNPYLSGSTPVHKDPQMFKERFDAGLCDKNDSTRGYNVNFSGGQKESVAAAKTLGEKILSSKTFGSILEYAEAHPISCQALFALVLAGILRPLTILALSGDSEKEKKDSRNAAAHAVASGVIGFVSSTIIMSPFDAAMKRVKNDPAKYLGKAGKKAESYLGDLKAKGLTKTQKFKNVETLMKMGPDIVIGIPRSIITIALIPPILKYVFGIDPKSKQKKTEEAKPEQKPENINTMQYAGASIKSAAFGDFNGGAK</sequence>